<keyword evidence="3" id="KW-1185">Reference proteome</keyword>
<dbReference type="SUPFAM" id="SSF81606">
    <property type="entry name" value="PP2C-like"/>
    <property type="match status" value="1"/>
</dbReference>
<dbReference type="EMBL" id="AP023368">
    <property type="protein sequence ID" value="BCJ99211.1"/>
    <property type="molecule type" value="Genomic_DNA"/>
</dbReference>
<gene>
    <name evidence="2" type="ORF">bsdcttw_22520</name>
</gene>
<dbReference type="SMART" id="SM00331">
    <property type="entry name" value="PP2C_SIG"/>
    <property type="match status" value="1"/>
</dbReference>
<proteinExistence type="predicted"/>
<evidence type="ECO:0000313" key="3">
    <source>
        <dbReference type="Proteomes" id="UP000515703"/>
    </source>
</evidence>
<evidence type="ECO:0000313" key="2">
    <source>
        <dbReference type="EMBL" id="BCJ99211.1"/>
    </source>
</evidence>
<dbReference type="PROSITE" id="PS51746">
    <property type="entry name" value="PPM_2"/>
    <property type="match status" value="1"/>
</dbReference>
<dbReference type="InterPro" id="IPR001932">
    <property type="entry name" value="PPM-type_phosphatase-like_dom"/>
</dbReference>
<dbReference type="Pfam" id="PF13672">
    <property type="entry name" value="PP2C_2"/>
    <property type="match status" value="1"/>
</dbReference>
<reference evidence="2 3" key="1">
    <citation type="submission" date="2020-08" db="EMBL/GenBank/DDBJ databases">
        <title>Draft genome sequencing of an Anaerocolumna strain isolated from anoxic soil subjected to BSD treatment.</title>
        <authorList>
            <person name="Uek A."/>
            <person name="Tonouchi A."/>
        </authorList>
    </citation>
    <scope>NUCLEOTIDE SEQUENCE [LARGE SCALE GENOMIC DNA]</scope>
    <source>
        <strain evidence="2 3">CTTW</strain>
    </source>
</reference>
<dbReference type="InterPro" id="IPR036457">
    <property type="entry name" value="PPM-type-like_dom_sf"/>
</dbReference>
<dbReference type="KEGG" id="acht:bsdcttw_22520"/>
<dbReference type="RefSeq" id="WP_185259483.1">
    <property type="nucleotide sequence ID" value="NZ_AP023368.1"/>
</dbReference>
<accession>A0A7I8DPM7</accession>
<dbReference type="AlphaFoldDB" id="A0A7I8DPM7"/>
<dbReference type="CDD" id="cd00143">
    <property type="entry name" value="PP2Cc"/>
    <property type="match status" value="1"/>
</dbReference>
<evidence type="ECO:0000259" key="1">
    <source>
        <dbReference type="PROSITE" id="PS51746"/>
    </source>
</evidence>
<dbReference type="Gene3D" id="3.60.40.10">
    <property type="entry name" value="PPM-type phosphatase domain"/>
    <property type="match status" value="1"/>
</dbReference>
<sequence length="241" mass="27621">MKLRVFTYTNIGGQIVNEDCLDYYEDDDKSIFVLADGLGSHGDGELASGFLVRSILEDLKKLPEIGVAELKDVFYHANKELHLKRRELETQGMLTTAVALAVCQDRAVWGHLGDSRLYYLTDNEIAMITSDHSVTYKKYLAGEINYRDINTDEDRSSLLGAFGNIERYQPEFLETPQILKEGDAFLLCSDGFWEFVYNEEILIDYLKASSPKEWADYMLLRHIKRTKPSNDNYSLITVFTE</sequence>
<name>A0A7I8DPM7_9FIRM</name>
<dbReference type="Proteomes" id="UP000515703">
    <property type="component" value="Chromosome"/>
</dbReference>
<protein>
    <recommendedName>
        <fullName evidence="1">PPM-type phosphatase domain-containing protein</fullName>
    </recommendedName>
</protein>
<feature type="domain" description="PPM-type phosphatase" evidence="1">
    <location>
        <begin position="1"/>
        <end position="240"/>
    </location>
</feature>
<dbReference type="SMART" id="SM00332">
    <property type="entry name" value="PP2Cc"/>
    <property type="match status" value="1"/>
</dbReference>
<organism evidence="2 3">
    <name type="scientific">Anaerocolumna chitinilytica</name>
    <dbReference type="NCBI Taxonomy" id="1727145"/>
    <lineage>
        <taxon>Bacteria</taxon>
        <taxon>Bacillati</taxon>
        <taxon>Bacillota</taxon>
        <taxon>Clostridia</taxon>
        <taxon>Lachnospirales</taxon>
        <taxon>Lachnospiraceae</taxon>
        <taxon>Anaerocolumna</taxon>
    </lineage>
</organism>
<reference evidence="2 3" key="2">
    <citation type="submission" date="2020-08" db="EMBL/GenBank/DDBJ databases">
        <authorList>
            <person name="Ueki A."/>
            <person name="Tonouchi A."/>
        </authorList>
    </citation>
    <scope>NUCLEOTIDE SEQUENCE [LARGE SCALE GENOMIC DNA]</scope>
    <source>
        <strain evidence="2 3">CTTW</strain>
    </source>
</reference>